<evidence type="ECO:0000313" key="1">
    <source>
        <dbReference type="EMBL" id="AWR95062.1"/>
    </source>
</evidence>
<protein>
    <submittedName>
        <fullName evidence="1">Uncharacterized protein</fullName>
    </submittedName>
</protein>
<dbReference type="RefSeq" id="WP_110270943.1">
    <property type="nucleotide sequence ID" value="NZ_CP029289.2"/>
</dbReference>
<dbReference type="EMBL" id="CP029289">
    <property type="protein sequence ID" value="AWR95062.1"/>
    <property type="molecule type" value="Genomic_DNA"/>
</dbReference>
<evidence type="ECO:0000313" key="2">
    <source>
        <dbReference type="Proteomes" id="UP000248044"/>
    </source>
</evidence>
<dbReference type="KEGG" id="abri:DFR85_11080"/>
<proteinExistence type="predicted"/>
<dbReference type="GeneID" id="36832706"/>
<organism evidence="1 2">
    <name type="scientific">Acidianus brierleyi</name>
    <dbReference type="NCBI Taxonomy" id="41673"/>
    <lineage>
        <taxon>Archaea</taxon>
        <taxon>Thermoproteota</taxon>
        <taxon>Thermoprotei</taxon>
        <taxon>Sulfolobales</taxon>
        <taxon>Sulfolobaceae</taxon>
        <taxon>Acidianus</taxon>
    </lineage>
</organism>
<sequence length="176" mass="20249">MAYKCCDKDFNDKKSFLKHIKSNNWHFLTSSDFIRLDLNYEDSLRIIQNKDLIYNSIGIVRLKENIGFLALPISREFYGNVLKTGILGKINGPNYNLGLINYTFNSKNLIYEISFRPRKIPDKTEITSIVTMRINIGLSGKIFPSTVLKSLQKVLLPEKVLNNLDLQLSTFIKIKA</sequence>
<reference evidence="1 2" key="1">
    <citation type="submission" date="2018-05" db="EMBL/GenBank/DDBJ databases">
        <title>Complete Genome Sequences of Extremely Thermoacidophilic, Metal-Mobilizing Type-Strain Members of the Archaeal Family Sulfolobaceae: Acidianus brierleyi DSM-1651T, Acidianus sulfidivorans DSM-18786T, Metallosphaera hakonensis DSM-7519T, and Metallosphaera prunae DSM-10039T.</title>
        <authorList>
            <person name="Counts J.A."/>
            <person name="Kelly R.M."/>
        </authorList>
    </citation>
    <scope>NUCLEOTIDE SEQUENCE [LARGE SCALE GENOMIC DNA]</scope>
    <source>
        <strain evidence="1 2">DSM 1651</strain>
    </source>
</reference>
<gene>
    <name evidence="1" type="ORF">DFR85_11080</name>
</gene>
<accession>A0A2U9IG76</accession>
<dbReference type="Proteomes" id="UP000248044">
    <property type="component" value="Chromosome"/>
</dbReference>
<dbReference type="OrthoDB" id="43542at2157"/>
<name>A0A2U9IG76_9CREN</name>
<dbReference type="AlphaFoldDB" id="A0A2U9IG76"/>
<keyword evidence="2" id="KW-1185">Reference proteome</keyword>